<dbReference type="Proteomes" id="UP000325458">
    <property type="component" value="Chromosome"/>
</dbReference>
<sequence length="558" mass="60277">MAVLSDPARSEAVLVGVHDYVYLEKLPAVARNLAGLRDALTDPAVWGLPAESCTVLSQPLSIGQVLDTVRDRARKARDTLLVYYAGHGLTDLYTDELYLAMADSDPGREHTSLRYEWLRRAVLDPQAGAQRTVVILDCCYSGRALLGRMSASAHIADQAVVEGTCLLTASAETRPALSPPGETYTAFTGELIATLNEGIPGRPDPLDMDTLYRHLRGRLAARSRPVPQQRNRNTGGRIAIARNRAVSEGAVSDGAAPYAGVPDPASLADRQSEAEQRLAEMERRAELLRLETEALRQEAERRALQTLETAQRLAHALAASPDRGVQPFWFAVPATRPLMGQDGSLEPAGELVPGTWYLAVEQRGKALVVQTQDGRRGLLLDADGIQRGIYVDCGAAEDPGFEPFWFAVPVAREMLSEDGSPEPVGELVPGTWYLAVGQSDGALVARTEDGRRGLLRDTDGIQRGGSDVAESHARQTLRKAERMAGAVVSEPEPGFQPFWFAVPAAREVLSEDGSLEPAGELVPGTWYLAVEQRGPALLAQCSDGRRGLLLDTEGIQRG</sequence>
<keyword evidence="4" id="KW-0808">Transferase</keyword>
<gene>
    <name evidence="3" type="ORF">BG653_02846</name>
    <name evidence="4" type="ORF">CP981_20515</name>
</gene>
<reference evidence="3 5" key="1">
    <citation type="submission" date="2016-09" db="EMBL/GenBank/DDBJ databases">
        <title>Streptomyces platensis DSM40041, a candidate organism with high potential of specific P450 cytochromes.</title>
        <authorList>
            <person name="Grumaz C."/>
            <person name="Vainshtein Y."/>
            <person name="Kirstahler P."/>
            <person name="Sohn K."/>
        </authorList>
    </citation>
    <scope>NUCLEOTIDE SEQUENCE [LARGE SCALE GENOMIC DNA]</scope>
    <source>
        <strain evidence="3 5">DSM 40041</strain>
    </source>
</reference>
<evidence type="ECO:0000313" key="4">
    <source>
        <dbReference type="EMBL" id="QEV53719.1"/>
    </source>
</evidence>
<dbReference type="EMBL" id="MIGA01000015">
    <property type="protein sequence ID" value="OSY45818.1"/>
    <property type="molecule type" value="Genomic_DNA"/>
</dbReference>
<evidence type="ECO:0000313" key="5">
    <source>
        <dbReference type="Proteomes" id="UP000194225"/>
    </source>
</evidence>
<dbReference type="InterPro" id="IPR011600">
    <property type="entry name" value="Pept_C14_caspase"/>
</dbReference>
<dbReference type="Pfam" id="PF00656">
    <property type="entry name" value="Peptidase_C14"/>
    <property type="match status" value="1"/>
</dbReference>
<dbReference type="SUPFAM" id="SSF52129">
    <property type="entry name" value="Caspase-like"/>
    <property type="match status" value="1"/>
</dbReference>
<evidence type="ECO:0000313" key="6">
    <source>
        <dbReference type="Proteomes" id="UP000325458"/>
    </source>
</evidence>
<dbReference type="GO" id="GO:0006508">
    <property type="term" value="P:proteolysis"/>
    <property type="evidence" value="ECO:0007669"/>
    <property type="project" value="InterPro"/>
</dbReference>
<dbReference type="NCBIfam" id="NF047832">
    <property type="entry name" value="caspase_w_EACC1"/>
    <property type="match status" value="1"/>
</dbReference>
<organism evidence="4 6">
    <name type="scientific">Streptomyces platensis</name>
    <dbReference type="NCBI Taxonomy" id="58346"/>
    <lineage>
        <taxon>Bacteria</taxon>
        <taxon>Bacillati</taxon>
        <taxon>Actinomycetota</taxon>
        <taxon>Actinomycetes</taxon>
        <taxon>Kitasatosporales</taxon>
        <taxon>Streptomycetaceae</taxon>
        <taxon>Streptomyces</taxon>
    </lineage>
</organism>
<dbReference type="Gene3D" id="3.40.50.1460">
    <property type="match status" value="1"/>
</dbReference>
<dbReference type="GO" id="GO:0004197">
    <property type="term" value="F:cysteine-type endopeptidase activity"/>
    <property type="evidence" value="ECO:0007669"/>
    <property type="project" value="InterPro"/>
</dbReference>
<dbReference type="Proteomes" id="UP000194225">
    <property type="component" value="Unassembled WGS sequence"/>
</dbReference>
<keyword evidence="4" id="KW-0418">Kinase</keyword>
<dbReference type="GO" id="GO:0016301">
    <property type="term" value="F:kinase activity"/>
    <property type="evidence" value="ECO:0007669"/>
    <property type="project" value="UniProtKB-KW"/>
</dbReference>
<dbReference type="KEGG" id="spla:CP981_20515"/>
<reference evidence="4 6" key="2">
    <citation type="submission" date="2017-09" db="EMBL/GenBank/DDBJ databases">
        <authorList>
            <person name="Lee N."/>
            <person name="Cho B.-K."/>
        </authorList>
    </citation>
    <scope>NUCLEOTIDE SEQUENCE [LARGE SCALE GENOMIC DNA]</scope>
    <source>
        <strain evidence="4 6">ATCC 23948</strain>
    </source>
</reference>
<accession>A0AAE6TNA5</accession>
<proteinExistence type="predicted"/>
<keyword evidence="1" id="KW-0175">Coiled coil</keyword>
<feature type="coiled-coil region" evidence="1">
    <location>
        <begin position="271"/>
        <end position="307"/>
    </location>
</feature>
<dbReference type="EMBL" id="CP023691">
    <property type="protein sequence ID" value="QEV53719.1"/>
    <property type="molecule type" value="Genomic_DNA"/>
</dbReference>
<keyword evidence="5" id="KW-1185">Reference proteome</keyword>
<evidence type="ECO:0000313" key="3">
    <source>
        <dbReference type="EMBL" id="OSY45818.1"/>
    </source>
</evidence>
<feature type="domain" description="Peptidase C14 caspase" evidence="2">
    <location>
        <begin position="12"/>
        <end position="228"/>
    </location>
</feature>
<protein>
    <submittedName>
        <fullName evidence="4">Protein kinase</fullName>
    </submittedName>
</protein>
<dbReference type="InterPro" id="IPR029030">
    <property type="entry name" value="Caspase-like_dom_sf"/>
</dbReference>
<evidence type="ECO:0000256" key="1">
    <source>
        <dbReference type="SAM" id="Coils"/>
    </source>
</evidence>
<evidence type="ECO:0000259" key="2">
    <source>
        <dbReference type="Pfam" id="PF00656"/>
    </source>
</evidence>
<name>A0AAE6TNA5_STRPT</name>
<dbReference type="AlphaFoldDB" id="A0AAE6TNA5"/>